<gene>
    <name evidence="2" type="ORF">FIV42_21650</name>
</gene>
<keyword evidence="1" id="KW-0472">Membrane</keyword>
<feature type="transmembrane region" description="Helical" evidence="1">
    <location>
        <begin position="307"/>
        <end position="323"/>
    </location>
</feature>
<evidence type="ECO:0000313" key="2">
    <source>
        <dbReference type="EMBL" id="QDG53254.1"/>
    </source>
</evidence>
<dbReference type="Proteomes" id="UP000315995">
    <property type="component" value="Chromosome"/>
</dbReference>
<organism evidence="2 3">
    <name type="scientific">Persicimonas caeni</name>
    <dbReference type="NCBI Taxonomy" id="2292766"/>
    <lineage>
        <taxon>Bacteria</taxon>
        <taxon>Deltaproteobacteria</taxon>
        <taxon>Bradymonadales</taxon>
        <taxon>Bradymonadaceae</taxon>
        <taxon>Persicimonas</taxon>
    </lineage>
</organism>
<accession>A0A4Y6PY51</accession>
<keyword evidence="1" id="KW-1133">Transmembrane helix</keyword>
<feature type="transmembrane region" description="Helical" evidence="1">
    <location>
        <begin position="276"/>
        <end position="295"/>
    </location>
</feature>
<dbReference type="OrthoDB" id="9785438at2"/>
<evidence type="ECO:0008006" key="4">
    <source>
        <dbReference type="Google" id="ProtNLM"/>
    </source>
</evidence>
<feature type="transmembrane region" description="Helical" evidence="1">
    <location>
        <begin position="60"/>
        <end position="87"/>
    </location>
</feature>
<name>A0A4Y6PY51_PERCE</name>
<feature type="transmembrane region" description="Helical" evidence="1">
    <location>
        <begin position="344"/>
        <end position="365"/>
    </location>
</feature>
<feature type="transmembrane region" description="Helical" evidence="1">
    <location>
        <begin position="205"/>
        <end position="223"/>
    </location>
</feature>
<dbReference type="EMBL" id="CP041186">
    <property type="protein sequence ID" value="QDG53254.1"/>
    <property type="molecule type" value="Genomic_DNA"/>
</dbReference>
<accession>A0A5B8YDW6</accession>
<feature type="transmembrane region" description="Helical" evidence="1">
    <location>
        <begin position="229"/>
        <end position="255"/>
    </location>
</feature>
<reference evidence="2 3" key="1">
    <citation type="submission" date="2019-06" db="EMBL/GenBank/DDBJ databases">
        <title>Persicimonas caeni gen. nov., sp. nov., a predatory bacterium isolated from solar saltern.</title>
        <authorList>
            <person name="Wang S."/>
        </authorList>
    </citation>
    <scope>NUCLEOTIDE SEQUENCE [LARGE SCALE GENOMIC DNA]</scope>
    <source>
        <strain evidence="2 3">YN101</strain>
    </source>
</reference>
<feature type="transmembrane region" description="Helical" evidence="1">
    <location>
        <begin position="146"/>
        <end position="165"/>
    </location>
</feature>
<sequence length="500" mass="57150">MDDEPQIDIAALRRDRPLEVALWGPQSLVGRIVTWVFVFASACHLWLADAWQLEWLFANVVYLVGLALLCWRKAAVGWLLSAVGLAIPLFFHRDQLTQSLILLLFASTAGFSLIFDALRQTAPATTDSGTSGRQDPADMRLALGEWTFLSVFRGVTVVTYLLAVLHKINREFLDPQYSCAVYGLDELFTYWNLPLDVLPMPMMQLAPWLVLLAEGGIALFYLLGRRHVAWTLMAAFHIPLTLTMAPAFVFVMLVGHAAFLRLEDVSRLRAVLARHWPILGMTAALLTTASLLAHNNLPEWTMIPREWLLWGLLLTLSVAFPLWKKETWRPDRAPHPKPPRRTRLWPVVAVVGFFALNGLTPYLGVQYQHAGAMVSNLRIDRGCWNSLVFPESVRLTEDYIRVEETYFAEPGHIVEYEQIVLEQLWSPPQFRQMRRNWCRDEVRPFYLRGTFRGREFVIEDLCAGEPLPFADAGVFGVEIFGDYLRFQKNLERECPQTCIH</sequence>
<protein>
    <recommendedName>
        <fullName evidence="4">HTTM domain-containing protein</fullName>
    </recommendedName>
</protein>
<evidence type="ECO:0000256" key="1">
    <source>
        <dbReference type="SAM" id="Phobius"/>
    </source>
</evidence>
<dbReference type="RefSeq" id="WP_141199715.1">
    <property type="nucleotide sequence ID" value="NZ_CP041186.1"/>
</dbReference>
<evidence type="ECO:0000313" key="3">
    <source>
        <dbReference type="Proteomes" id="UP000315995"/>
    </source>
</evidence>
<proteinExistence type="predicted"/>
<dbReference type="AlphaFoldDB" id="A0A4Y6PY51"/>
<feature type="transmembrane region" description="Helical" evidence="1">
    <location>
        <begin position="99"/>
        <end position="118"/>
    </location>
</feature>
<keyword evidence="1" id="KW-0812">Transmembrane</keyword>
<keyword evidence="3" id="KW-1185">Reference proteome</keyword>
<feature type="transmembrane region" description="Helical" evidence="1">
    <location>
        <begin position="28"/>
        <end position="48"/>
    </location>
</feature>